<protein>
    <submittedName>
        <fullName evidence="1">Uncharacterized protein</fullName>
    </submittedName>
</protein>
<dbReference type="GeneID" id="64603799"/>
<dbReference type="Proteomes" id="UP000719766">
    <property type="component" value="Unassembled WGS sequence"/>
</dbReference>
<dbReference type="AlphaFoldDB" id="A0A9P7DKY7"/>
<organism evidence="1 2">
    <name type="scientific">Suillus plorans</name>
    <dbReference type="NCBI Taxonomy" id="116603"/>
    <lineage>
        <taxon>Eukaryota</taxon>
        <taxon>Fungi</taxon>
        <taxon>Dikarya</taxon>
        <taxon>Basidiomycota</taxon>
        <taxon>Agaricomycotina</taxon>
        <taxon>Agaricomycetes</taxon>
        <taxon>Agaricomycetidae</taxon>
        <taxon>Boletales</taxon>
        <taxon>Suillineae</taxon>
        <taxon>Suillaceae</taxon>
        <taxon>Suillus</taxon>
    </lineage>
</organism>
<sequence>MLEPEIRWTWNRCWSVARVLSVISRYMAFVAAGMTSYAILATRANVNCSNFSRASNGDRYPEHSASCH</sequence>
<comment type="caution">
    <text evidence="1">The sequence shown here is derived from an EMBL/GenBank/DDBJ whole genome shotgun (WGS) entry which is preliminary data.</text>
</comment>
<reference evidence="1" key="1">
    <citation type="journal article" date="2020" name="New Phytol.">
        <title>Comparative genomics reveals dynamic genome evolution in host specialist ectomycorrhizal fungi.</title>
        <authorList>
            <person name="Lofgren L.A."/>
            <person name="Nguyen N.H."/>
            <person name="Vilgalys R."/>
            <person name="Ruytinx J."/>
            <person name="Liao H.L."/>
            <person name="Branco S."/>
            <person name="Kuo A."/>
            <person name="LaButti K."/>
            <person name="Lipzen A."/>
            <person name="Andreopoulos W."/>
            <person name="Pangilinan J."/>
            <person name="Riley R."/>
            <person name="Hundley H."/>
            <person name="Na H."/>
            <person name="Barry K."/>
            <person name="Grigoriev I.V."/>
            <person name="Stajich J.E."/>
            <person name="Kennedy P.G."/>
        </authorList>
    </citation>
    <scope>NUCLEOTIDE SEQUENCE</scope>
    <source>
        <strain evidence="1">S12</strain>
    </source>
</reference>
<gene>
    <name evidence="1" type="ORF">HD556DRAFT_253773</name>
</gene>
<keyword evidence="2" id="KW-1185">Reference proteome</keyword>
<accession>A0A9P7DKY7</accession>
<proteinExistence type="predicted"/>
<evidence type="ECO:0000313" key="2">
    <source>
        <dbReference type="Proteomes" id="UP000719766"/>
    </source>
</evidence>
<dbReference type="RefSeq" id="XP_041162511.1">
    <property type="nucleotide sequence ID" value="XM_041310035.1"/>
</dbReference>
<name>A0A9P7DKY7_9AGAM</name>
<evidence type="ECO:0000313" key="1">
    <source>
        <dbReference type="EMBL" id="KAG1797401.1"/>
    </source>
</evidence>
<dbReference type="OrthoDB" id="2668325at2759"/>
<dbReference type="EMBL" id="JABBWE010000016">
    <property type="protein sequence ID" value="KAG1797401.1"/>
    <property type="molecule type" value="Genomic_DNA"/>
</dbReference>